<evidence type="ECO:0000256" key="6">
    <source>
        <dbReference type="ARBA" id="ARBA00023163"/>
    </source>
</evidence>
<dbReference type="GO" id="GO:0003677">
    <property type="term" value="F:DNA binding"/>
    <property type="evidence" value="ECO:0007669"/>
    <property type="project" value="UniProtKB-KW"/>
</dbReference>
<evidence type="ECO:0000256" key="5">
    <source>
        <dbReference type="ARBA" id="ARBA00023159"/>
    </source>
</evidence>
<evidence type="ECO:0000256" key="7">
    <source>
        <dbReference type="ARBA" id="ARBA00023242"/>
    </source>
</evidence>
<dbReference type="GO" id="GO:0045893">
    <property type="term" value="P:positive regulation of DNA-templated transcription"/>
    <property type="evidence" value="ECO:0007669"/>
    <property type="project" value="UniProtKB-ARBA"/>
</dbReference>
<proteinExistence type="predicted"/>
<evidence type="ECO:0000256" key="1">
    <source>
        <dbReference type="ARBA" id="ARBA00004123"/>
    </source>
</evidence>
<reference evidence="10 11" key="1">
    <citation type="submission" date="2019-12" db="EMBL/GenBank/DDBJ databases">
        <authorList>
            <person name="Alioto T."/>
            <person name="Alioto T."/>
            <person name="Gomez Garrido J."/>
        </authorList>
    </citation>
    <scope>NUCLEOTIDE SEQUENCE [LARGE SCALE GENOMIC DNA]</scope>
</reference>
<keyword evidence="5" id="KW-0010">Activator</keyword>
<gene>
    <name evidence="10" type="ORF">OLEA9_A084739</name>
</gene>
<dbReference type="AlphaFoldDB" id="A0A8S0VI27"/>
<dbReference type="PROSITE" id="PS50090">
    <property type="entry name" value="MYB_LIKE"/>
    <property type="match status" value="2"/>
</dbReference>
<sequence>MRKPEDKGNYKKRGKVRKGLWSPEEDEKLKNYMLRNGQGCWSDIARNAGLQRCGKSCRLRWINYLRPDLKRSAISPQEEELILHLHSILGNRWSQIAARLPGRTDNEIKNFWNSSIKKRLKNNNITSTTTTSSPNKCKTVSIRDTVTGGMILPMHDYSYDVVNTCMDSSSSNSHFNPFPPVLDNSFDTNGSLNFPKYVTQVGSSTGNRGELGDYGVMCVPGSEGFGVDNMNNNGVMSSDYVFDQKNVIYHNNNNNNLNNTESMKLEDMVGFGNHWQGENFKFGELDWEGLLDNVPSLPYLDFQVQ</sequence>
<dbReference type="Pfam" id="PF00249">
    <property type="entry name" value="Myb_DNA-binding"/>
    <property type="match status" value="2"/>
</dbReference>
<feature type="domain" description="HTH myb-type" evidence="9">
    <location>
        <begin position="13"/>
        <end position="65"/>
    </location>
</feature>
<dbReference type="PANTHER" id="PTHR47997">
    <property type="entry name" value="MYB DOMAIN PROTEIN 55"/>
    <property type="match status" value="1"/>
</dbReference>
<feature type="domain" description="Myb-like" evidence="8">
    <location>
        <begin position="66"/>
        <end position="116"/>
    </location>
</feature>
<feature type="domain" description="Myb-like" evidence="8">
    <location>
        <begin position="13"/>
        <end position="65"/>
    </location>
</feature>
<dbReference type="InterPro" id="IPR017930">
    <property type="entry name" value="Myb_dom"/>
</dbReference>
<dbReference type="Proteomes" id="UP000594638">
    <property type="component" value="Unassembled WGS sequence"/>
</dbReference>
<dbReference type="OrthoDB" id="2143914at2759"/>
<keyword evidence="6" id="KW-0804">Transcription</keyword>
<protein>
    <submittedName>
        <fullName evidence="10">Transcription factor MYB83-like</fullName>
    </submittedName>
</protein>
<comment type="subcellular location">
    <subcellularLocation>
        <location evidence="1">Nucleus</location>
    </subcellularLocation>
</comment>
<comment type="caution">
    <text evidence="10">The sequence shown here is derived from an EMBL/GenBank/DDBJ whole genome shotgun (WGS) entry which is preliminary data.</text>
</comment>
<dbReference type="FunFam" id="1.10.10.60:FF:000140">
    <property type="entry name" value="Myb transcription factor"/>
    <property type="match status" value="1"/>
</dbReference>
<dbReference type="GO" id="GO:0005634">
    <property type="term" value="C:nucleus"/>
    <property type="evidence" value="ECO:0007669"/>
    <property type="project" value="UniProtKB-SubCell"/>
</dbReference>
<keyword evidence="11" id="KW-1185">Reference proteome</keyword>
<organism evidence="10 11">
    <name type="scientific">Olea europaea subsp. europaea</name>
    <dbReference type="NCBI Taxonomy" id="158383"/>
    <lineage>
        <taxon>Eukaryota</taxon>
        <taxon>Viridiplantae</taxon>
        <taxon>Streptophyta</taxon>
        <taxon>Embryophyta</taxon>
        <taxon>Tracheophyta</taxon>
        <taxon>Spermatophyta</taxon>
        <taxon>Magnoliopsida</taxon>
        <taxon>eudicotyledons</taxon>
        <taxon>Gunneridae</taxon>
        <taxon>Pentapetalae</taxon>
        <taxon>asterids</taxon>
        <taxon>lamiids</taxon>
        <taxon>Lamiales</taxon>
        <taxon>Oleaceae</taxon>
        <taxon>Oleeae</taxon>
        <taxon>Olea</taxon>
    </lineage>
</organism>
<feature type="domain" description="HTH myb-type" evidence="9">
    <location>
        <begin position="66"/>
        <end position="120"/>
    </location>
</feature>
<evidence type="ECO:0000259" key="8">
    <source>
        <dbReference type="PROSITE" id="PS50090"/>
    </source>
</evidence>
<dbReference type="Gene3D" id="1.10.10.60">
    <property type="entry name" value="Homeodomain-like"/>
    <property type="match status" value="2"/>
</dbReference>
<keyword evidence="7" id="KW-0539">Nucleus</keyword>
<keyword evidence="2" id="KW-0677">Repeat</keyword>
<dbReference type="FunFam" id="1.10.10.60:FF:000077">
    <property type="entry name" value="MYB transcription factor"/>
    <property type="match status" value="1"/>
</dbReference>
<dbReference type="InterPro" id="IPR051953">
    <property type="entry name" value="Plant_SW-associated_TFs"/>
</dbReference>
<dbReference type="PROSITE" id="PS51294">
    <property type="entry name" value="HTH_MYB"/>
    <property type="match status" value="2"/>
</dbReference>
<keyword evidence="4" id="KW-0238">DNA-binding</keyword>
<dbReference type="InterPro" id="IPR001005">
    <property type="entry name" value="SANT/Myb"/>
</dbReference>
<dbReference type="EMBL" id="CACTIH010009336">
    <property type="protein sequence ID" value="CAA3029879.1"/>
    <property type="molecule type" value="Genomic_DNA"/>
</dbReference>
<dbReference type="PANTHER" id="PTHR47997:SF45">
    <property type="entry name" value="TRANSCRIPTION FACTOR MYB83"/>
    <property type="match status" value="1"/>
</dbReference>
<dbReference type="SUPFAM" id="SSF46689">
    <property type="entry name" value="Homeodomain-like"/>
    <property type="match status" value="1"/>
</dbReference>
<evidence type="ECO:0000313" key="11">
    <source>
        <dbReference type="Proteomes" id="UP000594638"/>
    </source>
</evidence>
<dbReference type="Gramene" id="OE9A084739T1">
    <property type="protein sequence ID" value="OE9A084739C1"/>
    <property type="gene ID" value="OE9A084739"/>
</dbReference>
<evidence type="ECO:0000259" key="9">
    <source>
        <dbReference type="PROSITE" id="PS51294"/>
    </source>
</evidence>
<keyword evidence="3" id="KW-0805">Transcription regulation</keyword>
<evidence type="ECO:0000256" key="3">
    <source>
        <dbReference type="ARBA" id="ARBA00023015"/>
    </source>
</evidence>
<evidence type="ECO:0000256" key="2">
    <source>
        <dbReference type="ARBA" id="ARBA00022737"/>
    </source>
</evidence>
<name>A0A8S0VI27_OLEEU</name>
<dbReference type="SMART" id="SM00717">
    <property type="entry name" value="SANT"/>
    <property type="match status" value="2"/>
</dbReference>
<evidence type="ECO:0000313" key="10">
    <source>
        <dbReference type="EMBL" id="CAA3029879.1"/>
    </source>
</evidence>
<accession>A0A8S0VI27</accession>
<evidence type="ECO:0000256" key="4">
    <source>
        <dbReference type="ARBA" id="ARBA00023125"/>
    </source>
</evidence>
<dbReference type="InterPro" id="IPR009057">
    <property type="entry name" value="Homeodomain-like_sf"/>
</dbReference>
<dbReference type="CDD" id="cd00167">
    <property type="entry name" value="SANT"/>
    <property type="match status" value="2"/>
</dbReference>